<proteinExistence type="predicted"/>
<sequence>MEKYACEKLDFARLARGRCRERRATSPTIAEIQAEFARPDWNESTIAHKDCPFVATPPPPLTPRSPRQPKPPPRSIDAAPRANAKSPQNVTFREPIVEPQNCIHLPPIVQPGWRSPRSSLRNKSTKTAAEDGKSDFGFRQTRVVGLTDCSRVDIKGLPPSPNNRTIIIKTHRSYSVVDDVTGMTQFSGVATAVSSVPIDAELNALVFEESQGHDFQETMKFDKEAKEAAPAEGDLDVVLDEPDRKRRKAVSTAKKVICKSLKVFATIPIELSVEAGIGQYKAKIAFRKTPEQRQLEVRESMMGSPARRAIAFDDLDGDMVFSPRRLITPRRRPHPFTARQQLTPRYVEVTDQYYAAAADNVTIVEDDESAESSLVKDESHAQAAAAVKTDDKAPINVGKVYKKNMDLLGKSGDASMLVVEAASKPFSCAGTLRPTILSRPSSAAPPPPPPPTTTTTPQSPSIQEQPSTSKTMNVAMESTKRGEDGQPPVKIKKSITPIQRKRQKATIWKVNAARLAPSVSPKVKIVQPTTNALLQVFGDEGQFSQGQMVHDTVSAFAVLKMRYLNIGVDVFGFGTDLCHTRFGAFVQRLSTVLYENCTNKIVGARIDHGSWSFESRKWSSTPTSRYVEPLALFSDMHHWIVLECLCAEFTVDRFGSLKVKSLSAYFHLENGTWALIDLSDGRLGHPVEDFESSLRSFAENALSVAGAGRPTGL</sequence>
<reference evidence="2" key="1">
    <citation type="journal article" date="2010" name="Science">
        <title>Plasticity of animal genome architecture unmasked by rapid evolution of a pelagic tunicate.</title>
        <authorList>
            <person name="Denoeud F."/>
            <person name="Henriet S."/>
            <person name="Mungpakdee S."/>
            <person name="Aury J.M."/>
            <person name="Da Silva C."/>
            <person name="Brinkmann H."/>
            <person name="Mikhaleva J."/>
            <person name="Olsen L.C."/>
            <person name="Jubin C."/>
            <person name="Canestro C."/>
            <person name="Bouquet J.M."/>
            <person name="Danks G."/>
            <person name="Poulain J."/>
            <person name="Campsteijn C."/>
            <person name="Adamski M."/>
            <person name="Cross I."/>
            <person name="Yadetie F."/>
            <person name="Muffato M."/>
            <person name="Louis A."/>
            <person name="Butcher S."/>
            <person name="Tsagkogeorga G."/>
            <person name="Konrad A."/>
            <person name="Singh S."/>
            <person name="Jensen M.F."/>
            <person name="Cong E.H."/>
            <person name="Eikeseth-Otteraa H."/>
            <person name="Noel B."/>
            <person name="Anthouard V."/>
            <person name="Porcel B.M."/>
            <person name="Kachouri-Lafond R."/>
            <person name="Nishino A."/>
            <person name="Ugolini M."/>
            <person name="Chourrout P."/>
            <person name="Nishida H."/>
            <person name="Aasland R."/>
            <person name="Huzurbazar S."/>
            <person name="Westhof E."/>
            <person name="Delsuc F."/>
            <person name="Lehrach H."/>
            <person name="Reinhardt R."/>
            <person name="Weissenbach J."/>
            <person name="Roy S.W."/>
            <person name="Artiguenave F."/>
            <person name="Postlethwait J.H."/>
            <person name="Manak J.R."/>
            <person name="Thompson E.M."/>
            <person name="Jaillon O."/>
            <person name="Du Pasquier L."/>
            <person name="Boudinot P."/>
            <person name="Liberles D.A."/>
            <person name="Volff J.N."/>
            <person name="Philippe H."/>
            <person name="Lenhard B."/>
            <person name="Roest Crollius H."/>
            <person name="Wincker P."/>
            <person name="Chourrout D."/>
        </authorList>
    </citation>
    <scope>NUCLEOTIDE SEQUENCE [LARGE SCALE GENOMIC DNA]</scope>
</reference>
<name>E4YP50_OIKDI</name>
<dbReference type="Proteomes" id="UP000011014">
    <property type="component" value="Unassembled WGS sequence"/>
</dbReference>
<feature type="region of interest" description="Disordered" evidence="1">
    <location>
        <begin position="38"/>
        <end position="88"/>
    </location>
</feature>
<dbReference type="AlphaFoldDB" id="E4YP50"/>
<feature type="compositionally biased region" description="Low complexity" evidence="1">
    <location>
        <begin position="453"/>
        <end position="469"/>
    </location>
</feature>
<gene>
    <name evidence="2" type="ORF">GSOID_T00030336001</name>
</gene>
<feature type="region of interest" description="Disordered" evidence="1">
    <location>
        <begin position="432"/>
        <end position="491"/>
    </location>
</feature>
<organism evidence="2">
    <name type="scientific">Oikopleura dioica</name>
    <name type="common">Tunicate</name>
    <dbReference type="NCBI Taxonomy" id="34765"/>
    <lineage>
        <taxon>Eukaryota</taxon>
        <taxon>Metazoa</taxon>
        <taxon>Chordata</taxon>
        <taxon>Tunicata</taxon>
        <taxon>Appendicularia</taxon>
        <taxon>Copelata</taxon>
        <taxon>Oikopleuridae</taxon>
        <taxon>Oikopleura</taxon>
    </lineage>
</organism>
<feature type="compositionally biased region" description="Polar residues" evidence="1">
    <location>
        <begin position="116"/>
        <end position="127"/>
    </location>
</feature>
<evidence type="ECO:0000313" key="2">
    <source>
        <dbReference type="EMBL" id="CBY37248.1"/>
    </source>
</evidence>
<accession>E4YP50</accession>
<feature type="compositionally biased region" description="Pro residues" evidence="1">
    <location>
        <begin position="55"/>
        <end position="74"/>
    </location>
</feature>
<dbReference type="EMBL" id="FN654929">
    <property type="protein sequence ID" value="CBY37248.1"/>
    <property type="molecule type" value="Genomic_DNA"/>
</dbReference>
<protein>
    <submittedName>
        <fullName evidence="2">Uncharacterized protein</fullName>
    </submittedName>
</protein>
<feature type="region of interest" description="Disordered" evidence="1">
    <location>
        <begin position="107"/>
        <end position="132"/>
    </location>
</feature>
<feature type="compositionally biased region" description="Pro residues" evidence="1">
    <location>
        <begin position="443"/>
        <end position="452"/>
    </location>
</feature>
<feature type="compositionally biased region" description="Basic and acidic residues" evidence="1">
    <location>
        <begin position="38"/>
        <end position="51"/>
    </location>
</feature>
<evidence type="ECO:0000256" key="1">
    <source>
        <dbReference type="SAM" id="MobiDB-lite"/>
    </source>
</evidence>